<dbReference type="Proteomes" id="UP000017836">
    <property type="component" value="Unassembled WGS sequence"/>
</dbReference>
<organism evidence="2 3">
    <name type="scientific">Amborella trichopoda</name>
    <dbReference type="NCBI Taxonomy" id="13333"/>
    <lineage>
        <taxon>Eukaryota</taxon>
        <taxon>Viridiplantae</taxon>
        <taxon>Streptophyta</taxon>
        <taxon>Embryophyta</taxon>
        <taxon>Tracheophyta</taxon>
        <taxon>Spermatophyta</taxon>
        <taxon>Magnoliopsida</taxon>
        <taxon>Amborellales</taxon>
        <taxon>Amborellaceae</taxon>
        <taxon>Amborella</taxon>
    </lineage>
</organism>
<dbReference type="HOGENOM" id="CLU_146958_1_0_1"/>
<keyword evidence="3" id="KW-1185">Reference proteome</keyword>
<dbReference type="EMBL" id="KI394805">
    <property type="protein sequence ID" value="ERN00883.1"/>
    <property type="molecule type" value="Genomic_DNA"/>
</dbReference>
<evidence type="ECO:0000313" key="3">
    <source>
        <dbReference type="Proteomes" id="UP000017836"/>
    </source>
</evidence>
<evidence type="ECO:0000259" key="1">
    <source>
        <dbReference type="Pfam" id="PF10536"/>
    </source>
</evidence>
<dbReference type="InterPro" id="IPR019557">
    <property type="entry name" value="AminoTfrase-like_pln_mobile"/>
</dbReference>
<dbReference type="Pfam" id="PF10536">
    <property type="entry name" value="PMD"/>
    <property type="match status" value="1"/>
</dbReference>
<gene>
    <name evidence="2" type="ORF">AMTR_s00103p00134680</name>
</gene>
<dbReference type="PANTHER" id="PTHR46033">
    <property type="entry name" value="PROTEIN MAIN-LIKE 2"/>
    <property type="match status" value="1"/>
</dbReference>
<reference evidence="3" key="1">
    <citation type="journal article" date="2013" name="Science">
        <title>The Amborella genome and the evolution of flowering plants.</title>
        <authorList>
            <consortium name="Amborella Genome Project"/>
        </authorList>
    </citation>
    <scope>NUCLEOTIDE SEQUENCE [LARGE SCALE GENOMIC DNA]</scope>
</reference>
<name>W1NZ08_AMBTC</name>
<evidence type="ECO:0000313" key="2">
    <source>
        <dbReference type="EMBL" id="ERN00883.1"/>
    </source>
</evidence>
<accession>W1NZ08</accession>
<proteinExistence type="predicted"/>
<feature type="domain" description="Aminotransferase-like plant mobile" evidence="1">
    <location>
        <begin position="3"/>
        <end position="121"/>
    </location>
</feature>
<dbReference type="PANTHER" id="PTHR46033:SF1">
    <property type="entry name" value="PROTEIN MAIN-LIKE 2"/>
    <property type="match status" value="1"/>
</dbReference>
<dbReference type="GO" id="GO:0010073">
    <property type="term" value="P:meristem maintenance"/>
    <property type="evidence" value="ECO:0007669"/>
    <property type="project" value="InterPro"/>
</dbReference>
<protein>
    <recommendedName>
        <fullName evidence="1">Aminotransferase-like plant mobile domain-containing protein</fullName>
    </recommendedName>
</protein>
<dbReference type="InterPro" id="IPR044824">
    <property type="entry name" value="MAIN-like"/>
</dbReference>
<sequence>MMPTLEDVWKILRLRVTSVAVTLRIVDKYFISCMLGRLPPDGNHSIIQLTWLRTTFKQLSHNPNRITLLRHTLAYLLYLVGHTIFVDSTYGIIPKNYLQFFEDIDIVDQYAWGAAALAVLF</sequence>
<dbReference type="Gramene" id="ERN00883">
    <property type="protein sequence ID" value="ERN00883"/>
    <property type="gene ID" value="AMTR_s00103p00134680"/>
</dbReference>
<dbReference type="AlphaFoldDB" id="W1NZ08"/>